<dbReference type="PROSITE" id="PS50082">
    <property type="entry name" value="WD_REPEATS_2"/>
    <property type="match status" value="1"/>
</dbReference>
<evidence type="ECO:0000256" key="3">
    <source>
        <dbReference type="PROSITE-ProRule" id="PRU00221"/>
    </source>
</evidence>
<evidence type="ECO:0000313" key="5">
    <source>
        <dbReference type="EMBL" id="KAJ5392297.1"/>
    </source>
</evidence>
<sequence length="529" mass="59510">MLACGRSKGAVSIWDTASWSLEKTLNDHHGQVNSLKFSRDSRLLVSGAKYEQIKIWSTFDWSTIRTLDGSASVQFSLSHDSSLLASVSDLLVRIWDMTMLLNEANKSHDQTSQGSPNRVRAALDTEPIFSTDLERVALLKRHSRVIISQTSTGVIEKQLNIAFPELPELSHDWSLFAYITAPCRSNIPKNDAFVIGETLSGITKHRIPSYGGLKGKFSFDMESFAFIGSKGHIRIYNVKTGARTHSLNAAESRHLSRERAGGILFSRDSRLVAIEYPKRVIIWNLELHTVEPLLIEGSFGRVRWVEKVAFSDDSSLVAVSSRAFRPDGYSNQSLEHLIFIWNTHTGTSSHTIAIVDSRPISYQPSRLFFDPDNRWLVAGFRCLAMPTSDLNPQDDSATRIVVSNAEYLGFYFNSIIDLSWIEFKGKRAFYIPPDYRPFYRGSWAGGDVYNIDITRSASTSPVATTTMAVRSRTGRIWMTKLSETEFEKETMNGVNSSDTMKKSLAALDKKAEHERKRRRQLDTGRSADA</sequence>
<evidence type="ECO:0000256" key="2">
    <source>
        <dbReference type="ARBA" id="ARBA00022737"/>
    </source>
</evidence>
<evidence type="ECO:0008006" key="7">
    <source>
        <dbReference type="Google" id="ProtNLM"/>
    </source>
</evidence>
<evidence type="ECO:0000256" key="1">
    <source>
        <dbReference type="ARBA" id="ARBA00022574"/>
    </source>
</evidence>
<dbReference type="GeneID" id="81371404"/>
<dbReference type="InterPro" id="IPR015943">
    <property type="entry name" value="WD40/YVTN_repeat-like_dom_sf"/>
</dbReference>
<dbReference type="PROSITE" id="PS50294">
    <property type="entry name" value="WD_REPEATS_REGION"/>
    <property type="match status" value="1"/>
</dbReference>
<dbReference type="SUPFAM" id="SSF82171">
    <property type="entry name" value="DPP6 N-terminal domain-like"/>
    <property type="match status" value="1"/>
</dbReference>
<dbReference type="Proteomes" id="UP001147747">
    <property type="component" value="Unassembled WGS sequence"/>
</dbReference>
<name>A0A9W9VZR3_9EURO</name>
<reference evidence="5" key="1">
    <citation type="submission" date="2022-12" db="EMBL/GenBank/DDBJ databases">
        <authorList>
            <person name="Petersen C."/>
        </authorList>
    </citation>
    <scope>NUCLEOTIDE SEQUENCE</scope>
    <source>
        <strain evidence="5">IBT 29677</strain>
    </source>
</reference>
<evidence type="ECO:0000313" key="6">
    <source>
        <dbReference type="Proteomes" id="UP001147747"/>
    </source>
</evidence>
<dbReference type="EMBL" id="JAPZBU010000008">
    <property type="protein sequence ID" value="KAJ5392297.1"/>
    <property type="molecule type" value="Genomic_DNA"/>
</dbReference>
<feature type="region of interest" description="Disordered" evidence="4">
    <location>
        <begin position="505"/>
        <end position="529"/>
    </location>
</feature>
<proteinExistence type="predicted"/>
<comment type="caution">
    <text evidence="5">The sequence shown here is derived from an EMBL/GenBank/DDBJ whole genome shotgun (WGS) entry which is preliminary data.</text>
</comment>
<dbReference type="PANTHER" id="PTHR44129">
    <property type="entry name" value="WD REPEAT-CONTAINING PROTEIN POP1"/>
    <property type="match status" value="1"/>
</dbReference>
<keyword evidence="6" id="KW-1185">Reference proteome</keyword>
<accession>A0A9W9VZR3</accession>
<dbReference type="OrthoDB" id="273771at2759"/>
<evidence type="ECO:0000256" key="4">
    <source>
        <dbReference type="SAM" id="MobiDB-lite"/>
    </source>
</evidence>
<gene>
    <name evidence="5" type="ORF">N7509_007787</name>
</gene>
<dbReference type="SMART" id="SM00320">
    <property type="entry name" value="WD40"/>
    <property type="match status" value="2"/>
</dbReference>
<dbReference type="Gene3D" id="2.130.10.10">
    <property type="entry name" value="YVTN repeat-like/Quinoprotein amine dehydrogenase"/>
    <property type="match status" value="2"/>
</dbReference>
<dbReference type="RefSeq" id="XP_056487975.1">
    <property type="nucleotide sequence ID" value="XM_056632424.1"/>
</dbReference>
<dbReference type="InterPro" id="IPR001680">
    <property type="entry name" value="WD40_rpt"/>
</dbReference>
<feature type="compositionally biased region" description="Basic and acidic residues" evidence="4">
    <location>
        <begin position="507"/>
        <end position="529"/>
    </location>
</feature>
<dbReference type="AlphaFoldDB" id="A0A9W9VZR3"/>
<dbReference type="InterPro" id="IPR050349">
    <property type="entry name" value="WD_LIS1/nudF_dynein_reg"/>
</dbReference>
<organism evidence="5 6">
    <name type="scientific">Penicillium cosmopolitanum</name>
    <dbReference type="NCBI Taxonomy" id="1131564"/>
    <lineage>
        <taxon>Eukaryota</taxon>
        <taxon>Fungi</taxon>
        <taxon>Dikarya</taxon>
        <taxon>Ascomycota</taxon>
        <taxon>Pezizomycotina</taxon>
        <taxon>Eurotiomycetes</taxon>
        <taxon>Eurotiomycetidae</taxon>
        <taxon>Eurotiales</taxon>
        <taxon>Aspergillaceae</taxon>
        <taxon>Penicillium</taxon>
    </lineage>
</organism>
<reference evidence="5" key="2">
    <citation type="journal article" date="2023" name="IMA Fungus">
        <title>Comparative genomic study of the Penicillium genus elucidates a diverse pangenome and 15 lateral gene transfer events.</title>
        <authorList>
            <person name="Petersen C."/>
            <person name="Sorensen T."/>
            <person name="Nielsen M.R."/>
            <person name="Sondergaard T.E."/>
            <person name="Sorensen J.L."/>
            <person name="Fitzpatrick D.A."/>
            <person name="Frisvad J.C."/>
            <person name="Nielsen K.L."/>
        </authorList>
    </citation>
    <scope>NUCLEOTIDE SEQUENCE</scope>
    <source>
        <strain evidence="5">IBT 29677</strain>
    </source>
</reference>
<keyword evidence="1 3" id="KW-0853">WD repeat</keyword>
<keyword evidence="2" id="KW-0677">Repeat</keyword>
<feature type="repeat" description="WD" evidence="3">
    <location>
        <begin position="25"/>
        <end position="66"/>
    </location>
</feature>
<protein>
    <recommendedName>
        <fullName evidence="7">WD40 repeat-like protein</fullName>
    </recommendedName>
</protein>
<dbReference type="Pfam" id="PF00400">
    <property type="entry name" value="WD40"/>
    <property type="match status" value="2"/>
</dbReference>